<keyword evidence="1 4" id="KW-0349">Heme</keyword>
<dbReference type="SUPFAM" id="SSF46626">
    <property type="entry name" value="Cytochrome c"/>
    <property type="match status" value="1"/>
</dbReference>
<feature type="domain" description="Cytochrome c" evidence="6">
    <location>
        <begin position="39"/>
        <end position="118"/>
    </location>
</feature>
<evidence type="ECO:0000256" key="5">
    <source>
        <dbReference type="SAM" id="Phobius"/>
    </source>
</evidence>
<keyword evidence="5" id="KW-1133">Transmembrane helix</keyword>
<keyword evidence="5" id="KW-0472">Membrane</keyword>
<keyword evidence="8" id="KW-1185">Reference proteome</keyword>
<feature type="transmembrane region" description="Helical" evidence="5">
    <location>
        <begin position="12"/>
        <end position="32"/>
    </location>
</feature>
<gene>
    <name evidence="7" type="ORF">HB662_13655</name>
</gene>
<proteinExistence type="predicted"/>
<comment type="caution">
    <text evidence="7">The sequence shown here is derived from an EMBL/GenBank/DDBJ whole genome shotgun (WGS) entry which is preliminary data.</text>
</comment>
<dbReference type="Gene3D" id="1.10.760.10">
    <property type="entry name" value="Cytochrome c-like domain"/>
    <property type="match status" value="1"/>
</dbReference>
<dbReference type="InterPro" id="IPR009056">
    <property type="entry name" value="Cyt_c-like_dom"/>
</dbReference>
<evidence type="ECO:0000256" key="3">
    <source>
        <dbReference type="ARBA" id="ARBA00023004"/>
    </source>
</evidence>
<protein>
    <submittedName>
        <fullName evidence="7">Cytochrome c</fullName>
    </submittedName>
</protein>
<dbReference type="EMBL" id="JAAVTX010000004">
    <property type="protein sequence ID" value="NKE45831.1"/>
    <property type="molecule type" value="Genomic_DNA"/>
</dbReference>
<evidence type="ECO:0000313" key="7">
    <source>
        <dbReference type="EMBL" id="NKE45831.1"/>
    </source>
</evidence>
<name>A0ABX1F0G8_9PROT</name>
<evidence type="ECO:0000256" key="2">
    <source>
        <dbReference type="ARBA" id="ARBA00022723"/>
    </source>
</evidence>
<dbReference type="Proteomes" id="UP000765160">
    <property type="component" value="Unassembled WGS sequence"/>
</dbReference>
<reference evidence="7 8" key="1">
    <citation type="submission" date="2020-03" db="EMBL/GenBank/DDBJ databases">
        <title>Roseomonas selenitidurans sp. nov. isolated from soil.</title>
        <authorList>
            <person name="Liu H."/>
        </authorList>
    </citation>
    <scope>NUCLEOTIDE SEQUENCE [LARGE SCALE GENOMIC DNA]</scope>
    <source>
        <strain evidence="7 8">JCM 15073</strain>
    </source>
</reference>
<dbReference type="InterPro" id="IPR036909">
    <property type="entry name" value="Cyt_c-like_dom_sf"/>
</dbReference>
<organism evidence="7 8">
    <name type="scientific">Falsiroseomonas frigidaquae</name>
    <dbReference type="NCBI Taxonomy" id="487318"/>
    <lineage>
        <taxon>Bacteria</taxon>
        <taxon>Pseudomonadati</taxon>
        <taxon>Pseudomonadota</taxon>
        <taxon>Alphaproteobacteria</taxon>
        <taxon>Acetobacterales</taxon>
        <taxon>Roseomonadaceae</taxon>
        <taxon>Falsiroseomonas</taxon>
    </lineage>
</organism>
<evidence type="ECO:0000313" key="8">
    <source>
        <dbReference type="Proteomes" id="UP000765160"/>
    </source>
</evidence>
<accession>A0ABX1F0G8</accession>
<keyword evidence="2 4" id="KW-0479">Metal-binding</keyword>
<sequence length="122" mass="12652">MSEATRAARQSRRIGVLAGIVVAALAISILAWQQGGGGDAVARGHWTADAHCGGCHDVAPTAQPVRRSGVPSFVLLAAGRPSREAVGVFLAAPHPRMPPFQLAPEEQANLAAYIVSLAPARR</sequence>
<keyword evidence="5" id="KW-0812">Transmembrane</keyword>
<evidence type="ECO:0000259" key="6">
    <source>
        <dbReference type="PROSITE" id="PS51007"/>
    </source>
</evidence>
<dbReference type="RefSeq" id="WP_168050368.1">
    <property type="nucleotide sequence ID" value="NZ_JAATJR010000004.1"/>
</dbReference>
<keyword evidence="3 4" id="KW-0408">Iron</keyword>
<dbReference type="PROSITE" id="PS51007">
    <property type="entry name" value="CYTC"/>
    <property type="match status" value="1"/>
</dbReference>
<evidence type="ECO:0000256" key="4">
    <source>
        <dbReference type="PROSITE-ProRule" id="PRU00433"/>
    </source>
</evidence>
<evidence type="ECO:0000256" key="1">
    <source>
        <dbReference type="ARBA" id="ARBA00022617"/>
    </source>
</evidence>